<keyword evidence="4" id="KW-1185">Reference proteome</keyword>
<dbReference type="PANTHER" id="PTHR30204">
    <property type="entry name" value="REDOX-CYCLING DRUG-SENSING TRANSCRIPTIONAL ACTIVATOR SOXR"/>
    <property type="match status" value="1"/>
</dbReference>
<organism evidence="3 4">
    <name type="scientific">Kibdelosporangium banguiense</name>
    <dbReference type="NCBI Taxonomy" id="1365924"/>
    <lineage>
        <taxon>Bacteria</taxon>
        <taxon>Bacillati</taxon>
        <taxon>Actinomycetota</taxon>
        <taxon>Actinomycetes</taxon>
        <taxon>Pseudonocardiales</taxon>
        <taxon>Pseudonocardiaceae</taxon>
        <taxon>Kibdelosporangium</taxon>
    </lineage>
</organism>
<evidence type="ECO:0000256" key="1">
    <source>
        <dbReference type="ARBA" id="ARBA00023125"/>
    </source>
</evidence>
<dbReference type="EMBL" id="JAGINW010000001">
    <property type="protein sequence ID" value="MBP2324375.1"/>
    <property type="molecule type" value="Genomic_DNA"/>
</dbReference>
<dbReference type="PROSITE" id="PS50937">
    <property type="entry name" value="HTH_MERR_2"/>
    <property type="match status" value="1"/>
</dbReference>
<dbReference type="GO" id="GO:0003677">
    <property type="term" value="F:DNA binding"/>
    <property type="evidence" value="ECO:0007669"/>
    <property type="project" value="UniProtKB-KW"/>
</dbReference>
<dbReference type="SMART" id="SM00422">
    <property type="entry name" value="HTH_MERR"/>
    <property type="match status" value="1"/>
</dbReference>
<dbReference type="CDD" id="cd00592">
    <property type="entry name" value="HTH_MerR-like"/>
    <property type="match status" value="1"/>
</dbReference>
<dbReference type="Gene3D" id="1.10.1660.10">
    <property type="match status" value="1"/>
</dbReference>
<dbReference type="InterPro" id="IPR009061">
    <property type="entry name" value="DNA-bd_dom_put_sf"/>
</dbReference>
<accession>A0ABS4TIY8</accession>
<dbReference type="PANTHER" id="PTHR30204:SF93">
    <property type="entry name" value="HTH MERR-TYPE DOMAIN-CONTAINING PROTEIN"/>
    <property type="match status" value="1"/>
</dbReference>
<dbReference type="RefSeq" id="WP_209641680.1">
    <property type="nucleotide sequence ID" value="NZ_JAGINW010000001.1"/>
</dbReference>
<comment type="caution">
    <text evidence="3">The sequence shown here is derived from an EMBL/GenBank/DDBJ whole genome shotgun (WGS) entry which is preliminary data.</text>
</comment>
<gene>
    <name evidence="3" type="ORF">JOF56_004760</name>
</gene>
<sequence length="269" mass="30213">MSYTIGELARRTGLTVKAIRFYSDRGLVPPTDRSPAGYRLYGPDAVARLELVRTLRELGLDLKTIRRVLEAEADLPGVAAAHAEALHVQIRVLQLRRAVLLAVARRGIQETDILMTTLSAQERDRLIAEFLDSVFDGQFAGIRQSMTPVLPQQPEPEQVEAWMELAELAKDPDFRESLRTMLRQRDFSTLTLYDVLHIDPASPAADPIVQAATKDCEVDELLAWLRAANDPRRDIYMERLAVINGWAAPESPAPLFDWFIEALSVRALD</sequence>
<dbReference type="Pfam" id="PF13411">
    <property type="entry name" value="MerR_1"/>
    <property type="match status" value="1"/>
</dbReference>
<feature type="domain" description="HTH merR-type" evidence="2">
    <location>
        <begin position="1"/>
        <end position="71"/>
    </location>
</feature>
<dbReference type="Proteomes" id="UP001519332">
    <property type="component" value="Unassembled WGS sequence"/>
</dbReference>
<dbReference type="SUPFAM" id="SSF46955">
    <property type="entry name" value="Putative DNA-binding domain"/>
    <property type="match status" value="1"/>
</dbReference>
<keyword evidence="1 3" id="KW-0238">DNA-binding</keyword>
<dbReference type="InterPro" id="IPR047057">
    <property type="entry name" value="MerR_fam"/>
</dbReference>
<dbReference type="InterPro" id="IPR000551">
    <property type="entry name" value="MerR-type_HTH_dom"/>
</dbReference>
<evidence type="ECO:0000313" key="3">
    <source>
        <dbReference type="EMBL" id="MBP2324375.1"/>
    </source>
</evidence>
<proteinExistence type="predicted"/>
<reference evidence="3 4" key="1">
    <citation type="submission" date="2021-03" db="EMBL/GenBank/DDBJ databases">
        <title>Sequencing the genomes of 1000 actinobacteria strains.</title>
        <authorList>
            <person name="Klenk H.-P."/>
        </authorList>
    </citation>
    <scope>NUCLEOTIDE SEQUENCE [LARGE SCALE GENOMIC DNA]</scope>
    <source>
        <strain evidence="3 4">DSM 46670</strain>
    </source>
</reference>
<name>A0ABS4TIY8_9PSEU</name>
<evidence type="ECO:0000259" key="2">
    <source>
        <dbReference type="PROSITE" id="PS50937"/>
    </source>
</evidence>
<evidence type="ECO:0000313" key="4">
    <source>
        <dbReference type="Proteomes" id="UP001519332"/>
    </source>
</evidence>
<protein>
    <submittedName>
        <fullName evidence="3">DNA-binding transcriptional MerR regulator</fullName>
    </submittedName>
</protein>
<dbReference type="PRINTS" id="PR00040">
    <property type="entry name" value="HTHMERR"/>
</dbReference>